<dbReference type="PANTHER" id="PTHR11017">
    <property type="entry name" value="LEUCINE-RICH REPEAT-CONTAINING PROTEIN"/>
    <property type="match status" value="1"/>
</dbReference>
<dbReference type="SUPFAM" id="SSF52540">
    <property type="entry name" value="P-loop containing nucleoside triphosphate hydrolases"/>
    <property type="match status" value="1"/>
</dbReference>
<dbReference type="InterPro" id="IPR027417">
    <property type="entry name" value="P-loop_NTPase"/>
</dbReference>
<dbReference type="InterPro" id="IPR044974">
    <property type="entry name" value="Disease_R_plants"/>
</dbReference>
<proteinExistence type="predicted"/>
<dbReference type="InterPro" id="IPR000157">
    <property type="entry name" value="TIR_dom"/>
</dbReference>
<evidence type="ECO:0000259" key="7">
    <source>
        <dbReference type="PROSITE" id="PS50104"/>
    </source>
</evidence>
<dbReference type="EC" id="3.2.2.6" evidence="1"/>
<evidence type="ECO:0000256" key="3">
    <source>
        <dbReference type="ARBA" id="ARBA00022801"/>
    </source>
</evidence>
<feature type="domain" description="TIR" evidence="7">
    <location>
        <begin position="13"/>
        <end position="177"/>
    </location>
</feature>
<comment type="catalytic activity">
    <reaction evidence="6">
        <text>NAD(+) + H2O = ADP-D-ribose + nicotinamide + H(+)</text>
        <dbReference type="Rhea" id="RHEA:16301"/>
        <dbReference type="ChEBI" id="CHEBI:15377"/>
        <dbReference type="ChEBI" id="CHEBI:15378"/>
        <dbReference type="ChEBI" id="CHEBI:17154"/>
        <dbReference type="ChEBI" id="CHEBI:57540"/>
        <dbReference type="ChEBI" id="CHEBI:57967"/>
        <dbReference type="EC" id="3.2.2.6"/>
    </reaction>
    <physiologicalReaction direction="left-to-right" evidence="6">
        <dbReference type="Rhea" id="RHEA:16302"/>
    </physiologicalReaction>
</comment>
<gene>
    <name evidence="8" type="ORF">Bca52824_034590</name>
</gene>
<evidence type="ECO:0000256" key="4">
    <source>
        <dbReference type="ARBA" id="ARBA00022821"/>
    </source>
</evidence>
<reference evidence="8 9" key="1">
    <citation type="submission" date="2020-02" db="EMBL/GenBank/DDBJ databases">
        <authorList>
            <person name="Ma Q."/>
            <person name="Huang Y."/>
            <person name="Song X."/>
            <person name="Pei D."/>
        </authorList>
    </citation>
    <scope>NUCLEOTIDE SEQUENCE [LARGE SCALE GENOMIC DNA]</scope>
    <source>
        <strain evidence="8">Sxm20200214</strain>
        <tissue evidence="8">Leaf</tissue>
    </source>
</reference>
<dbReference type="EMBL" id="JAAMPC010000008">
    <property type="protein sequence ID" value="KAG2298118.1"/>
    <property type="molecule type" value="Genomic_DNA"/>
</dbReference>
<keyword evidence="2" id="KW-0677">Repeat</keyword>
<dbReference type="FunFam" id="3.40.50.300:FF:001002">
    <property type="entry name" value="Disease resistance protein (TIR-NBS-LRR class)"/>
    <property type="match status" value="1"/>
</dbReference>
<evidence type="ECO:0000313" key="8">
    <source>
        <dbReference type="EMBL" id="KAG2298118.1"/>
    </source>
</evidence>
<sequence>MAKSYSSSPSRVYEYDVFPSFRGADVRISFLSHLIREFDQKLIKTFKDNKMERSLSLKPTLEVAIRNSKIAVVVLSQNYASSIWCLNELLAIMRCMEEFGQIVIPVFYGLDPSHVRHQTGEFGEIFENTCLNQPEELKVQWRGALSKLANIFGYHSQSWDNEGKMVEEIAIYVSGKLLLTSSKDSEDIFGIENHMAELKLLLDFESKEGRMVGILGSSGVGKTTIARALFNRHSHQFQNSVFIDRAFVSRSMEIYRGANPYDHNMKLHLQEKFLSEILGNDLKIFHTGVVEERLKNHKVLVFLDDLENQFVLDTLAGGINWFGPGSRIIVITKSKHILRAHGIDNIYKVPLPSDGLALQIFCRNAFRQNYPPGDFMELASESALHAGNLPLGLVVLGSYLRGRYKKEWIDMLMMFRKSQFGKIQEILKFCYNGLNNKNDEARSPHCWSRL</sequence>
<dbReference type="Gene3D" id="3.40.50.300">
    <property type="entry name" value="P-loop containing nucleotide triphosphate hydrolases"/>
    <property type="match status" value="1"/>
</dbReference>
<keyword evidence="3" id="KW-0378">Hydrolase</keyword>
<keyword evidence="5" id="KW-0520">NAD</keyword>
<dbReference type="Proteomes" id="UP000886595">
    <property type="component" value="Unassembled WGS sequence"/>
</dbReference>
<dbReference type="FunFam" id="3.40.50.10140:FF:000007">
    <property type="entry name" value="Disease resistance protein (TIR-NBS-LRR class)"/>
    <property type="match status" value="1"/>
</dbReference>
<dbReference type="PRINTS" id="PR00364">
    <property type="entry name" value="DISEASERSIST"/>
</dbReference>
<dbReference type="Pfam" id="PF01582">
    <property type="entry name" value="TIR"/>
    <property type="match status" value="1"/>
</dbReference>
<dbReference type="CDD" id="cd00267">
    <property type="entry name" value="ABC_ATPase"/>
    <property type="match status" value="1"/>
</dbReference>
<protein>
    <recommendedName>
        <fullName evidence="1">ADP-ribosyl cyclase/cyclic ADP-ribose hydrolase</fullName>
        <ecNumber evidence="1">3.2.2.6</ecNumber>
    </recommendedName>
</protein>
<evidence type="ECO:0000256" key="5">
    <source>
        <dbReference type="ARBA" id="ARBA00023027"/>
    </source>
</evidence>
<keyword evidence="9" id="KW-1185">Reference proteome</keyword>
<dbReference type="Gene3D" id="3.40.50.10140">
    <property type="entry name" value="Toll/interleukin-1 receptor homology (TIR) domain"/>
    <property type="match status" value="1"/>
</dbReference>
<dbReference type="PANTHER" id="PTHR11017:SF520">
    <property type="entry name" value="ADP-RIBOSYL CYCLASE_CYCLIC ADP-RIBOSE HYDROLASE"/>
    <property type="match status" value="1"/>
</dbReference>
<dbReference type="FunFam" id="1.10.8.430:FF:000002">
    <property type="entry name" value="Disease resistance protein (TIR-NBS-LRR class)"/>
    <property type="match status" value="1"/>
</dbReference>
<dbReference type="AlphaFoldDB" id="A0A8X7RYZ7"/>
<dbReference type="SUPFAM" id="SSF52200">
    <property type="entry name" value="Toll/Interleukin receptor TIR domain"/>
    <property type="match status" value="1"/>
</dbReference>
<evidence type="ECO:0000256" key="2">
    <source>
        <dbReference type="ARBA" id="ARBA00022737"/>
    </source>
</evidence>
<dbReference type="InterPro" id="IPR042197">
    <property type="entry name" value="Apaf_helical"/>
</dbReference>
<evidence type="ECO:0000256" key="6">
    <source>
        <dbReference type="ARBA" id="ARBA00047304"/>
    </source>
</evidence>
<keyword evidence="4" id="KW-0611">Plant defense</keyword>
<dbReference type="GO" id="GO:0043531">
    <property type="term" value="F:ADP binding"/>
    <property type="evidence" value="ECO:0007669"/>
    <property type="project" value="InterPro"/>
</dbReference>
<dbReference type="InterPro" id="IPR002182">
    <property type="entry name" value="NB-ARC"/>
</dbReference>
<dbReference type="SMART" id="SM00255">
    <property type="entry name" value="TIR"/>
    <property type="match status" value="1"/>
</dbReference>
<name>A0A8X7RYZ7_BRACI</name>
<evidence type="ECO:0000256" key="1">
    <source>
        <dbReference type="ARBA" id="ARBA00011982"/>
    </source>
</evidence>
<dbReference type="Pfam" id="PF00931">
    <property type="entry name" value="NB-ARC"/>
    <property type="match status" value="1"/>
</dbReference>
<dbReference type="InterPro" id="IPR035897">
    <property type="entry name" value="Toll_tir_struct_dom_sf"/>
</dbReference>
<dbReference type="GO" id="GO:0061809">
    <property type="term" value="F:NAD+ nucleosidase activity, cyclic ADP-ribose generating"/>
    <property type="evidence" value="ECO:0007669"/>
    <property type="project" value="UniProtKB-EC"/>
</dbReference>
<dbReference type="PROSITE" id="PS50104">
    <property type="entry name" value="TIR"/>
    <property type="match status" value="1"/>
</dbReference>
<dbReference type="GO" id="GO:0006952">
    <property type="term" value="P:defense response"/>
    <property type="evidence" value="ECO:0007669"/>
    <property type="project" value="UniProtKB-KW"/>
</dbReference>
<organism evidence="8 9">
    <name type="scientific">Brassica carinata</name>
    <name type="common">Ethiopian mustard</name>
    <name type="synonym">Abyssinian cabbage</name>
    <dbReference type="NCBI Taxonomy" id="52824"/>
    <lineage>
        <taxon>Eukaryota</taxon>
        <taxon>Viridiplantae</taxon>
        <taxon>Streptophyta</taxon>
        <taxon>Embryophyta</taxon>
        <taxon>Tracheophyta</taxon>
        <taxon>Spermatophyta</taxon>
        <taxon>Magnoliopsida</taxon>
        <taxon>eudicotyledons</taxon>
        <taxon>Gunneridae</taxon>
        <taxon>Pentapetalae</taxon>
        <taxon>rosids</taxon>
        <taxon>malvids</taxon>
        <taxon>Brassicales</taxon>
        <taxon>Brassicaceae</taxon>
        <taxon>Brassiceae</taxon>
        <taxon>Brassica</taxon>
    </lineage>
</organism>
<dbReference type="OrthoDB" id="1357022at2759"/>
<accession>A0A8X7RYZ7</accession>
<dbReference type="GO" id="GO:0007165">
    <property type="term" value="P:signal transduction"/>
    <property type="evidence" value="ECO:0007669"/>
    <property type="project" value="InterPro"/>
</dbReference>
<comment type="caution">
    <text evidence="8">The sequence shown here is derived from an EMBL/GenBank/DDBJ whole genome shotgun (WGS) entry which is preliminary data.</text>
</comment>
<dbReference type="Gene3D" id="1.10.8.430">
    <property type="entry name" value="Helical domain of apoptotic protease-activating factors"/>
    <property type="match status" value="1"/>
</dbReference>
<evidence type="ECO:0000313" key="9">
    <source>
        <dbReference type="Proteomes" id="UP000886595"/>
    </source>
</evidence>